<evidence type="ECO:0000313" key="2">
    <source>
        <dbReference type="EMBL" id="CAK9133373.1"/>
    </source>
</evidence>
<organism evidence="2 3">
    <name type="scientific">Ilex paraguariensis</name>
    <name type="common">yerba mate</name>
    <dbReference type="NCBI Taxonomy" id="185542"/>
    <lineage>
        <taxon>Eukaryota</taxon>
        <taxon>Viridiplantae</taxon>
        <taxon>Streptophyta</taxon>
        <taxon>Embryophyta</taxon>
        <taxon>Tracheophyta</taxon>
        <taxon>Spermatophyta</taxon>
        <taxon>Magnoliopsida</taxon>
        <taxon>eudicotyledons</taxon>
        <taxon>Gunneridae</taxon>
        <taxon>Pentapetalae</taxon>
        <taxon>asterids</taxon>
        <taxon>campanulids</taxon>
        <taxon>Aquifoliales</taxon>
        <taxon>Aquifoliaceae</taxon>
        <taxon>Ilex</taxon>
    </lineage>
</organism>
<dbReference type="Proteomes" id="UP001642360">
    <property type="component" value="Unassembled WGS sequence"/>
</dbReference>
<sequence>MEKENLGGSKNTILLGVDLISPDQVEEGVFPAIQTEMSGLDSRHDNQSGSQSVFKQLRQG</sequence>
<name>A0ABC8QLJ3_9AQUA</name>
<evidence type="ECO:0000313" key="3">
    <source>
        <dbReference type="Proteomes" id="UP001642360"/>
    </source>
</evidence>
<protein>
    <submittedName>
        <fullName evidence="2">Uncharacterized protein</fullName>
    </submittedName>
</protein>
<reference evidence="2 3" key="1">
    <citation type="submission" date="2024-02" db="EMBL/GenBank/DDBJ databases">
        <authorList>
            <person name="Vignale AGUSTIN F."/>
            <person name="Sosa J E."/>
            <person name="Modenutti C."/>
        </authorList>
    </citation>
    <scope>NUCLEOTIDE SEQUENCE [LARGE SCALE GENOMIC DNA]</scope>
</reference>
<comment type="caution">
    <text evidence="2">The sequence shown here is derived from an EMBL/GenBank/DDBJ whole genome shotgun (WGS) entry which is preliminary data.</text>
</comment>
<evidence type="ECO:0000256" key="1">
    <source>
        <dbReference type="SAM" id="MobiDB-lite"/>
    </source>
</evidence>
<feature type="compositionally biased region" description="Polar residues" evidence="1">
    <location>
        <begin position="47"/>
        <end position="60"/>
    </location>
</feature>
<proteinExistence type="predicted"/>
<accession>A0ABC8QLJ3</accession>
<feature type="region of interest" description="Disordered" evidence="1">
    <location>
        <begin position="39"/>
        <end position="60"/>
    </location>
</feature>
<feature type="non-terminal residue" evidence="2">
    <location>
        <position position="60"/>
    </location>
</feature>
<dbReference type="AlphaFoldDB" id="A0ABC8QLJ3"/>
<gene>
    <name evidence="2" type="ORF">ILEXP_LOCUS281</name>
</gene>
<keyword evidence="3" id="KW-1185">Reference proteome</keyword>
<dbReference type="EMBL" id="CAUOFW020000003">
    <property type="protein sequence ID" value="CAK9133373.1"/>
    <property type="molecule type" value="Genomic_DNA"/>
</dbReference>